<dbReference type="RefSeq" id="WP_022636340.1">
    <property type="nucleotide sequence ID" value="NZ_ASJR01000006.1"/>
</dbReference>
<reference evidence="1 2" key="1">
    <citation type="journal article" date="2013" name="Environ. Microbiol.">
        <title>Genome analysis of Chitinivibrio alkaliphilus gen. nov., sp. nov., a novel extremely haloalkaliphilic anaerobic chitinolytic bacterium from the candidate phylum Termite Group 3.</title>
        <authorList>
            <person name="Sorokin D.Y."/>
            <person name="Gumerov V.M."/>
            <person name="Rakitin A.L."/>
            <person name="Beletsky A.V."/>
            <person name="Damste J.S."/>
            <person name="Muyzer G."/>
            <person name="Mardanov A.V."/>
            <person name="Ravin N.V."/>
        </authorList>
    </citation>
    <scope>NUCLEOTIDE SEQUENCE [LARGE SCALE GENOMIC DNA]</scope>
    <source>
        <strain evidence="1 2">ACht1</strain>
    </source>
</reference>
<dbReference type="Proteomes" id="UP000017148">
    <property type="component" value="Unassembled WGS sequence"/>
</dbReference>
<accession>U7D6G4</accession>
<name>U7D6G4_9BACT</name>
<comment type="caution">
    <text evidence="1">The sequence shown here is derived from an EMBL/GenBank/DDBJ whole genome shotgun (WGS) entry which is preliminary data.</text>
</comment>
<evidence type="ECO:0000313" key="2">
    <source>
        <dbReference type="Proteomes" id="UP000017148"/>
    </source>
</evidence>
<dbReference type="InterPro" id="IPR011990">
    <property type="entry name" value="TPR-like_helical_dom_sf"/>
</dbReference>
<dbReference type="Gene3D" id="1.25.40.10">
    <property type="entry name" value="Tetratricopeptide repeat domain"/>
    <property type="match status" value="1"/>
</dbReference>
<dbReference type="SUPFAM" id="SSF48452">
    <property type="entry name" value="TPR-like"/>
    <property type="match status" value="1"/>
</dbReference>
<protein>
    <submittedName>
        <fullName evidence="1">Uncharacterized protein</fullName>
    </submittedName>
</protein>
<evidence type="ECO:0000313" key="1">
    <source>
        <dbReference type="EMBL" id="ERP32109.1"/>
    </source>
</evidence>
<keyword evidence="2" id="KW-1185">Reference proteome</keyword>
<organism evidence="1 2">
    <name type="scientific">Chitinivibrio alkaliphilus ACht1</name>
    <dbReference type="NCBI Taxonomy" id="1313304"/>
    <lineage>
        <taxon>Bacteria</taxon>
        <taxon>Pseudomonadati</taxon>
        <taxon>Fibrobacterota</taxon>
        <taxon>Chitinivibrionia</taxon>
        <taxon>Chitinivibrionales</taxon>
        <taxon>Chitinivibrionaceae</taxon>
        <taxon>Chitinivibrio</taxon>
    </lineage>
</organism>
<gene>
    <name evidence="1" type="ORF">CALK_0830</name>
</gene>
<sequence>MSCILRFVPIQSSIVLLLVLGITQAYTISEEEVRNAAIINDLLVNCEFERARSRSDSLLIESPESILYYYMGVAVIGLESLDRNEVVDLSRFEEIYTAGLKRVAAAQRRTSDVVMLEGFLQASYFSILLLDGQYVRGVRQGRGALDLIKKTKEMNPQNFDADYFIGFYSFARGELRNRLRFMLFWMPDEIEEGLVALQRCMEHARFMSTAAAMVLADVSVRDGRLEEGRELLDSLLVEYTDSRFLLWTKARYYEALGEYFLAADVYGDLAHRYVSVSFYTNALNTAEHAMDLYEKSSYPAESALYELARTITEGVPRRGLSRGDTRLLDALEKYL</sequence>
<dbReference type="AlphaFoldDB" id="U7D6G4"/>
<dbReference type="EMBL" id="ASJR01000006">
    <property type="protein sequence ID" value="ERP32109.1"/>
    <property type="molecule type" value="Genomic_DNA"/>
</dbReference>
<dbReference type="STRING" id="1313304.CALK_0830"/>
<proteinExistence type="predicted"/>